<proteinExistence type="predicted"/>
<dbReference type="RefSeq" id="WP_250868212.1">
    <property type="nucleotide sequence ID" value="NZ_JAGSOI010000026.1"/>
</dbReference>
<dbReference type="InterPro" id="IPR005122">
    <property type="entry name" value="Uracil-DNA_glycosylase-like"/>
</dbReference>
<dbReference type="AlphaFoldDB" id="A0A9E5DB94"/>
<dbReference type="Gene3D" id="3.40.470.10">
    <property type="entry name" value="Uracil-DNA glycosylase-like domain"/>
    <property type="match status" value="1"/>
</dbReference>
<evidence type="ECO:0000313" key="4">
    <source>
        <dbReference type="Proteomes" id="UP001056766"/>
    </source>
</evidence>
<dbReference type="PROSITE" id="PS51913">
    <property type="entry name" value="HTH_HARE"/>
    <property type="match status" value="1"/>
</dbReference>
<comment type="caution">
    <text evidence="3">The sequence shown here is derived from an EMBL/GenBank/DDBJ whole genome shotgun (WGS) entry which is preliminary data.</text>
</comment>
<feature type="domain" description="HTH HARE-type" evidence="2">
    <location>
        <begin position="265"/>
        <end position="342"/>
    </location>
</feature>
<evidence type="ECO:0000313" key="3">
    <source>
        <dbReference type="EMBL" id="MCM1986861.1"/>
    </source>
</evidence>
<evidence type="ECO:0000256" key="1">
    <source>
        <dbReference type="ARBA" id="ARBA00023163"/>
    </source>
</evidence>
<name>A0A9E5DB94_9EURY</name>
<keyword evidence="1" id="KW-0804">Transcription</keyword>
<dbReference type="EMBL" id="JAGSOI010000026">
    <property type="protein sequence ID" value="MCM1986861.1"/>
    <property type="molecule type" value="Genomic_DNA"/>
</dbReference>
<dbReference type="GO" id="GO:0006355">
    <property type="term" value="P:regulation of DNA-templated transcription"/>
    <property type="evidence" value="ECO:0007669"/>
    <property type="project" value="InterPro"/>
</dbReference>
<sequence>MKDITWHTEPNNKDEAMREIIKEVRNCNLNCYREEYKKPLKTLFNRIISVEELMNGRPLIDDWRSQDILFISQAPSKQAWVDNELSSLDNSFFTDFLLKKIYPNNNSSVAIEKWKQNVFWIHTANCYPGKGEGGDKVPNMDCAEMYFDKIIETMNPKLIILMGLSATKFFTEYRRLSDINKKSPRLKDILYLQYDKQKPFFVDSKDGTNQYETIVIPHAANLTKLSESGIFAYNLLIDSLIDGKAKKNEYEFTLKTKDIVSSSKHTWLDEIVYVLKELGGHAKNKDIFIEVEKRGMMNFTPRWKNSVIKTIGLHSSDSKSYKEGNSDRFYKIDRGHWGLRDFK</sequence>
<dbReference type="InterPro" id="IPR007759">
    <property type="entry name" value="Asxl_HARE-HTH"/>
</dbReference>
<accession>A0A9E5DB94</accession>
<gene>
    <name evidence="3" type="ORF">KDK67_07620</name>
</gene>
<dbReference type="Proteomes" id="UP001056766">
    <property type="component" value="Unassembled WGS sequence"/>
</dbReference>
<dbReference type="InterPro" id="IPR036895">
    <property type="entry name" value="Uracil-DNA_glycosylase-like_sf"/>
</dbReference>
<organism evidence="3 4">
    <name type="scientific">Methanococcoides seepicolus</name>
    <dbReference type="NCBI Taxonomy" id="2828780"/>
    <lineage>
        <taxon>Archaea</taxon>
        <taxon>Methanobacteriati</taxon>
        <taxon>Methanobacteriota</taxon>
        <taxon>Stenosarchaea group</taxon>
        <taxon>Methanomicrobia</taxon>
        <taxon>Methanosarcinales</taxon>
        <taxon>Methanosarcinaceae</taxon>
        <taxon>Methanococcoides</taxon>
    </lineage>
</organism>
<reference evidence="3" key="1">
    <citation type="journal article" date="2021" name="mSystems">
        <title>Bacteria and Archaea Synergistically Convert Glycine Betaine to Biogenic Methane in the Formosa Cold Seep of the South China Sea.</title>
        <authorList>
            <person name="Li L."/>
            <person name="Zhang W."/>
            <person name="Zhang S."/>
            <person name="Song L."/>
            <person name="Sun Q."/>
            <person name="Zhang H."/>
            <person name="Xiang H."/>
            <person name="Dong X."/>
        </authorList>
    </citation>
    <scope>NUCLEOTIDE SEQUENCE</scope>
    <source>
        <strain evidence="3">LLY</strain>
    </source>
</reference>
<protein>
    <recommendedName>
        <fullName evidence="2">HTH HARE-type domain-containing protein</fullName>
    </recommendedName>
</protein>
<reference evidence="3" key="2">
    <citation type="submission" date="2021-04" db="EMBL/GenBank/DDBJ databases">
        <authorList>
            <person name="Dong X."/>
        </authorList>
    </citation>
    <scope>NUCLEOTIDE SEQUENCE</scope>
    <source>
        <strain evidence="3">LLY</strain>
    </source>
</reference>
<evidence type="ECO:0000259" key="2">
    <source>
        <dbReference type="PROSITE" id="PS51913"/>
    </source>
</evidence>
<dbReference type="SUPFAM" id="SSF52141">
    <property type="entry name" value="Uracil-DNA glycosylase-like"/>
    <property type="match status" value="1"/>
</dbReference>
<keyword evidence="4" id="KW-1185">Reference proteome</keyword>
<dbReference type="Pfam" id="PF03167">
    <property type="entry name" value="UDG"/>
    <property type="match status" value="1"/>
</dbReference>